<feature type="transmembrane region" description="Helical" evidence="1">
    <location>
        <begin position="20"/>
        <end position="39"/>
    </location>
</feature>
<keyword evidence="1" id="KW-0812">Transmembrane</keyword>
<dbReference type="Proteomes" id="UP001642464">
    <property type="component" value="Unassembled WGS sequence"/>
</dbReference>
<comment type="caution">
    <text evidence="3">The sequence shown here is derived from an EMBL/GenBank/DDBJ whole genome shotgun (WGS) entry which is preliminary data.</text>
</comment>
<feature type="transmembrane region" description="Helical" evidence="1">
    <location>
        <begin position="68"/>
        <end position="88"/>
    </location>
</feature>
<evidence type="ECO:0000313" key="2">
    <source>
        <dbReference type="EMBL" id="CAK8994271.1"/>
    </source>
</evidence>
<dbReference type="EMBL" id="CAXAMM010002002">
    <property type="protein sequence ID" value="CAK8994271.1"/>
    <property type="molecule type" value="Genomic_DNA"/>
</dbReference>
<evidence type="ECO:0000256" key="1">
    <source>
        <dbReference type="SAM" id="Phobius"/>
    </source>
</evidence>
<feature type="transmembrane region" description="Helical" evidence="1">
    <location>
        <begin position="217"/>
        <end position="244"/>
    </location>
</feature>
<evidence type="ECO:0000313" key="3">
    <source>
        <dbReference type="EMBL" id="CAK8994769.1"/>
    </source>
</evidence>
<dbReference type="EMBL" id="CAXAMM010002113">
    <property type="protein sequence ID" value="CAK8994769.1"/>
    <property type="molecule type" value="Genomic_DNA"/>
</dbReference>
<keyword evidence="1" id="KW-0472">Membrane</keyword>
<keyword evidence="4" id="KW-1185">Reference proteome</keyword>
<keyword evidence="1" id="KW-1133">Transmembrane helix</keyword>
<protein>
    <recommendedName>
        <fullName evidence="5">Transmembrane protein</fullName>
    </recommendedName>
</protein>
<sequence length="302" mass="34202">MENATSSPEYPPDAGTWELSAVIYVAVCLFVLFVIHGSMERRGRMKWSKLRWEHVAESSRGCSTSCMAVWRFFCCVLVILNNVVMVFVSDSASKLVAGGFIVFATFTVWSWTLIGVYMGLAGAVSLASACKSTPRQGCASVLPCRIIWLLFEVMLPVSFLIFLLVWLVLLPAAYHTSGTAMGLFTPPALAAHNLNFVFMFIEALVNRLCITTYHLIFIFYYGGLYVIFSWIFFAFQHFFFYFFIDWRYPLVLIGYSGLLCMLTTFFFIGRSIVNCVKPPLYTWDLDESESEESELESASCTE</sequence>
<feature type="transmembrane region" description="Helical" evidence="1">
    <location>
        <begin position="146"/>
        <end position="169"/>
    </location>
</feature>
<feature type="transmembrane region" description="Helical" evidence="1">
    <location>
        <begin position="189"/>
        <end position="205"/>
    </location>
</feature>
<accession>A0ABP0HX36</accession>
<evidence type="ECO:0008006" key="5">
    <source>
        <dbReference type="Google" id="ProtNLM"/>
    </source>
</evidence>
<dbReference type="PANTHER" id="PTHR12242">
    <property type="entry name" value="OS02G0130600 PROTEIN-RELATED"/>
    <property type="match status" value="1"/>
</dbReference>
<reference evidence="3 4" key="1">
    <citation type="submission" date="2024-02" db="EMBL/GenBank/DDBJ databases">
        <authorList>
            <person name="Chen Y."/>
            <person name="Shah S."/>
            <person name="Dougan E. K."/>
            <person name="Thang M."/>
            <person name="Chan C."/>
        </authorList>
    </citation>
    <scope>NUCLEOTIDE SEQUENCE [LARGE SCALE GENOMIC DNA]</scope>
</reference>
<name>A0ABP0HX36_9DINO</name>
<evidence type="ECO:0000313" key="4">
    <source>
        <dbReference type="Proteomes" id="UP001642464"/>
    </source>
</evidence>
<proteinExistence type="predicted"/>
<organism evidence="3 4">
    <name type="scientific">Durusdinium trenchii</name>
    <dbReference type="NCBI Taxonomy" id="1381693"/>
    <lineage>
        <taxon>Eukaryota</taxon>
        <taxon>Sar</taxon>
        <taxon>Alveolata</taxon>
        <taxon>Dinophyceae</taxon>
        <taxon>Suessiales</taxon>
        <taxon>Symbiodiniaceae</taxon>
        <taxon>Durusdinium</taxon>
    </lineage>
</organism>
<feature type="transmembrane region" description="Helical" evidence="1">
    <location>
        <begin position="100"/>
        <end position="126"/>
    </location>
</feature>
<feature type="transmembrane region" description="Helical" evidence="1">
    <location>
        <begin position="250"/>
        <end position="268"/>
    </location>
</feature>
<gene>
    <name evidence="2" type="ORF">SCF082_LOCUS3860</name>
    <name evidence="3" type="ORF">SCF082_LOCUS4066</name>
</gene>